<dbReference type="Pfam" id="PF10277">
    <property type="entry name" value="Frag1"/>
    <property type="match status" value="1"/>
</dbReference>
<feature type="transmembrane region" description="Helical" evidence="6">
    <location>
        <begin position="12"/>
        <end position="33"/>
    </location>
</feature>
<comment type="similarity">
    <text evidence="2">Belongs to the DRAM/TMEM150 family.</text>
</comment>
<evidence type="ECO:0000256" key="3">
    <source>
        <dbReference type="ARBA" id="ARBA00022692"/>
    </source>
</evidence>
<dbReference type="Proteomes" id="UP000828390">
    <property type="component" value="Unassembled WGS sequence"/>
</dbReference>
<feature type="transmembrane region" description="Helical" evidence="6">
    <location>
        <begin position="94"/>
        <end position="113"/>
    </location>
</feature>
<keyword evidence="9" id="KW-1185">Reference proteome</keyword>
<feature type="transmembrane region" description="Helical" evidence="6">
    <location>
        <begin position="164"/>
        <end position="183"/>
    </location>
</feature>
<feature type="transmembrane region" description="Helical" evidence="6">
    <location>
        <begin position="119"/>
        <end position="143"/>
    </location>
</feature>
<dbReference type="PANTHER" id="PTHR21324:SF2">
    <property type="entry name" value="EG:22E5.9 PROTEIN"/>
    <property type="match status" value="1"/>
</dbReference>
<keyword evidence="3 6" id="KW-0812">Transmembrane</keyword>
<dbReference type="OrthoDB" id="191706at2759"/>
<accession>A0A9D4CMX1</accession>
<dbReference type="InterPro" id="IPR019402">
    <property type="entry name" value="CWH43_N"/>
</dbReference>
<evidence type="ECO:0000259" key="7">
    <source>
        <dbReference type="Pfam" id="PF10277"/>
    </source>
</evidence>
<evidence type="ECO:0000256" key="5">
    <source>
        <dbReference type="ARBA" id="ARBA00023136"/>
    </source>
</evidence>
<evidence type="ECO:0000256" key="2">
    <source>
        <dbReference type="ARBA" id="ARBA00006565"/>
    </source>
</evidence>
<reference evidence="8" key="2">
    <citation type="submission" date="2020-11" db="EMBL/GenBank/DDBJ databases">
        <authorList>
            <person name="McCartney M.A."/>
            <person name="Auch B."/>
            <person name="Kono T."/>
            <person name="Mallez S."/>
            <person name="Becker A."/>
            <person name="Gohl D.M."/>
            <person name="Silverstein K.A.T."/>
            <person name="Koren S."/>
            <person name="Bechman K.B."/>
            <person name="Herman A."/>
            <person name="Abrahante J.E."/>
            <person name="Garbe J."/>
        </authorList>
    </citation>
    <scope>NUCLEOTIDE SEQUENCE</scope>
    <source>
        <strain evidence="8">Duluth1</strain>
        <tissue evidence="8">Whole animal</tissue>
    </source>
</reference>
<sequence>MLETHHHWLPVIMAIYLPLSFIITYSMAVAYKHVEPGFPYISDTGTIPPDSCVFGQLLNIGAVIGGFIIYIRYSHILYHFRSVPGRMGLLRLNTAAYIIGLLTVLGVSIVGNFQETNVIGVHLLGAFMGFVVGFVYFVLQTVISYKVRDTDIPGNTPNIRKFRVLLNVIDFIFLVLAATLSPISKTLGPGPGVNRLKWTAHHPGYPEHLVATISEWLVAFTSVTYFATFYTEFKHFRVKAPEIVYYDVSDNACTAETTGEERRGFAQSSGPNYRTIQDLNCYGNESRPEVETALV</sequence>
<feature type="transmembrane region" description="Helical" evidence="6">
    <location>
        <begin position="209"/>
        <end position="230"/>
    </location>
</feature>
<comment type="subcellular location">
    <subcellularLocation>
        <location evidence="1">Endomembrane system</location>
        <topology evidence="1">Multi-pass membrane protein</topology>
    </subcellularLocation>
</comment>
<evidence type="ECO:0000313" key="8">
    <source>
        <dbReference type="EMBL" id="KAH3727651.1"/>
    </source>
</evidence>
<evidence type="ECO:0000256" key="4">
    <source>
        <dbReference type="ARBA" id="ARBA00022989"/>
    </source>
</evidence>
<evidence type="ECO:0000256" key="1">
    <source>
        <dbReference type="ARBA" id="ARBA00004127"/>
    </source>
</evidence>
<feature type="domain" description="CWH43-like N-terminal" evidence="7">
    <location>
        <begin position="7"/>
        <end position="236"/>
    </location>
</feature>
<comment type="caution">
    <text evidence="8">The sequence shown here is derived from an EMBL/GenBank/DDBJ whole genome shotgun (WGS) entry which is preliminary data.</text>
</comment>
<proteinExistence type="inferred from homology"/>
<dbReference type="AlphaFoldDB" id="A0A9D4CMX1"/>
<name>A0A9D4CMX1_DREPO</name>
<dbReference type="EMBL" id="JAIWYP010000012">
    <property type="protein sequence ID" value="KAH3727651.1"/>
    <property type="molecule type" value="Genomic_DNA"/>
</dbReference>
<gene>
    <name evidence="8" type="ORF">DPMN_053590</name>
</gene>
<dbReference type="InterPro" id="IPR050911">
    <property type="entry name" value="DRAM/TMEM150_Autophagy_Mod"/>
</dbReference>
<protein>
    <recommendedName>
        <fullName evidence="7">CWH43-like N-terminal domain-containing protein</fullName>
    </recommendedName>
</protein>
<organism evidence="8 9">
    <name type="scientific">Dreissena polymorpha</name>
    <name type="common">Zebra mussel</name>
    <name type="synonym">Mytilus polymorpha</name>
    <dbReference type="NCBI Taxonomy" id="45954"/>
    <lineage>
        <taxon>Eukaryota</taxon>
        <taxon>Metazoa</taxon>
        <taxon>Spiralia</taxon>
        <taxon>Lophotrochozoa</taxon>
        <taxon>Mollusca</taxon>
        <taxon>Bivalvia</taxon>
        <taxon>Autobranchia</taxon>
        <taxon>Heteroconchia</taxon>
        <taxon>Euheterodonta</taxon>
        <taxon>Imparidentia</taxon>
        <taxon>Neoheterodontei</taxon>
        <taxon>Myida</taxon>
        <taxon>Dreissenoidea</taxon>
        <taxon>Dreissenidae</taxon>
        <taxon>Dreissena</taxon>
    </lineage>
</organism>
<dbReference type="GO" id="GO:0012505">
    <property type="term" value="C:endomembrane system"/>
    <property type="evidence" value="ECO:0007669"/>
    <property type="project" value="UniProtKB-SubCell"/>
</dbReference>
<dbReference type="PANTHER" id="PTHR21324">
    <property type="entry name" value="FASTING-INDUCIBLE INTEGRAL MEMBRANE PROTEIN TM6P1-RELATED"/>
    <property type="match status" value="1"/>
</dbReference>
<keyword evidence="5 6" id="KW-0472">Membrane</keyword>
<evidence type="ECO:0000313" key="9">
    <source>
        <dbReference type="Proteomes" id="UP000828390"/>
    </source>
</evidence>
<evidence type="ECO:0000256" key="6">
    <source>
        <dbReference type="SAM" id="Phobius"/>
    </source>
</evidence>
<feature type="transmembrane region" description="Helical" evidence="6">
    <location>
        <begin position="53"/>
        <end position="73"/>
    </location>
</feature>
<keyword evidence="4 6" id="KW-1133">Transmembrane helix</keyword>
<reference evidence="8" key="1">
    <citation type="journal article" date="2019" name="bioRxiv">
        <title>The Genome of the Zebra Mussel, Dreissena polymorpha: A Resource for Invasive Species Research.</title>
        <authorList>
            <person name="McCartney M.A."/>
            <person name="Auch B."/>
            <person name="Kono T."/>
            <person name="Mallez S."/>
            <person name="Zhang Y."/>
            <person name="Obille A."/>
            <person name="Becker A."/>
            <person name="Abrahante J.E."/>
            <person name="Garbe J."/>
            <person name="Badalamenti J.P."/>
            <person name="Herman A."/>
            <person name="Mangelson H."/>
            <person name="Liachko I."/>
            <person name="Sullivan S."/>
            <person name="Sone E.D."/>
            <person name="Koren S."/>
            <person name="Silverstein K.A.T."/>
            <person name="Beckman K.B."/>
            <person name="Gohl D.M."/>
        </authorList>
    </citation>
    <scope>NUCLEOTIDE SEQUENCE</scope>
    <source>
        <strain evidence="8">Duluth1</strain>
        <tissue evidence="8">Whole animal</tissue>
    </source>
</reference>